<proteinExistence type="predicted"/>
<dbReference type="AlphaFoldDB" id="A0A7K1GBC3"/>
<dbReference type="EMBL" id="WJYA01000004">
    <property type="protein sequence ID" value="MTE26345.1"/>
    <property type="molecule type" value="Genomic_DNA"/>
</dbReference>
<reference evidence="8 9" key="1">
    <citation type="submission" date="2019-11" db="EMBL/GenBank/DDBJ databases">
        <title>Winogradskyella ouciana sp. nov., isolated from the hadal seawater of the Mariana Trench.</title>
        <authorList>
            <person name="Liu R."/>
        </authorList>
    </citation>
    <scope>NUCLEOTIDE SEQUENCE [LARGE SCALE GENOMIC DNA]</scope>
    <source>
        <strain evidence="8 9">ZXX205</strain>
    </source>
</reference>
<evidence type="ECO:0000256" key="3">
    <source>
        <dbReference type="ARBA" id="ARBA00022679"/>
    </source>
</evidence>
<accession>A0A7K1GBC3</accession>
<dbReference type="Pfam" id="PF13426">
    <property type="entry name" value="PAS_9"/>
    <property type="match status" value="2"/>
</dbReference>
<dbReference type="PROSITE" id="PS50112">
    <property type="entry name" value="PAS"/>
    <property type="match status" value="2"/>
</dbReference>
<keyword evidence="5" id="KW-0472">Membrane</keyword>
<dbReference type="EC" id="2.7.13.3" evidence="2"/>
<dbReference type="GO" id="GO:0016020">
    <property type="term" value="C:membrane"/>
    <property type="evidence" value="ECO:0007669"/>
    <property type="project" value="UniProtKB-SubCell"/>
</dbReference>
<dbReference type="NCBIfam" id="TIGR00229">
    <property type="entry name" value="sensory_box"/>
    <property type="match status" value="2"/>
</dbReference>
<dbReference type="SUPFAM" id="SSF55874">
    <property type="entry name" value="ATPase domain of HSP90 chaperone/DNA topoisomerase II/histidine kinase"/>
    <property type="match status" value="1"/>
</dbReference>
<feature type="domain" description="Histidine kinase" evidence="6">
    <location>
        <begin position="401"/>
        <end position="616"/>
    </location>
</feature>
<protein>
    <recommendedName>
        <fullName evidence="2">histidine kinase</fullName>
        <ecNumber evidence="2">2.7.13.3</ecNumber>
    </recommendedName>
</protein>
<feature type="domain" description="PAS" evidence="7">
    <location>
        <begin position="28"/>
        <end position="68"/>
    </location>
</feature>
<dbReference type="SMART" id="SM00387">
    <property type="entry name" value="HATPase_c"/>
    <property type="match status" value="1"/>
</dbReference>
<name>A0A7K1GBC3_9FLAO</name>
<dbReference type="Pfam" id="PF02518">
    <property type="entry name" value="HATPase_c"/>
    <property type="match status" value="1"/>
</dbReference>
<dbReference type="Gene3D" id="1.10.287.130">
    <property type="match status" value="1"/>
</dbReference>
<dbReference type="SUPFAM" id="SSF47384">
    <property type="entry name" value="Homodimeric domain of signal transducing histidine kinase"/>
    <property type="match status" value="1"/>
</dbReference>
<dbReference type="InterPro" id="IPR005467">
    <property type="entry name" value="His_kinase_dom"/>
</dbReference>
<dbReference type="GO" id="GO:0030295">
    <property type="term" value="F:protein kinase activator activity"/>
    <property type="evidence" value="ECO:0007669"/>
    <property type="project" value="TreeGrafter"/>
</dbReference>
<comment type="catalytic activity">
    <reaction evidence="1">
        <text>ATP + protein L-histidine = ADP + protein N-phospho-L-histidine.</text>
        <dbReference type="EC" id="2.7.13.3"/>
    </reaction>
</comment>
<dbReference type="PROSITE" id="PS50109">
    <property type="entry name" value="HIS_KIN"/>
    <property type="match status" value="1"/>
</dbReference>
<dbReference type="GO" id="GO:0007234">
    <property type="term" value="P:osmosensory signaling via phosphorelay pathway"/>
    <property type="evidence" value="ECO:0007669"/>
    <property type="project" value="TreeGrafter"/>
</dbReference>
<dbReference type="PANTHER" id="PTHR42878">
    <property type="entry name" value="TWO-COMPONENT HISTIDINE KINASE"/>
    <property type="match status" value="1"/>
</dbReference>
<dbReference type="InterPro" id="IPR035965">
    <property type="entry name" value="PAS-like_dom_sf"/>
</dbReference>
<dbReference type="InterPro" id="IPR000014">
    <property type="entry name" value="PAS"/>
</dbReference>
<dbReference type="CDD" id="cd00130">
    <property type="entry name" value="PAS"/>
    <property type="match status" value="2"/>
</dbReference>
<dbReference type="PANTHER" id="PTHR42878:SF13">
    <property type="entry name" value="HISTIDINE KINASE"/>
    <property type="match status" value="1"/>
</dbReference>
<evidence type="ECO:0000313" key="8">
    <source>
        <dbReference type="EMBL" id="MTE26345.1"/>
    </source>
</evidence>
<evidence type="ECO:0000256" key="2">
    <source>
        <dbReference type="ARBA" id="ARBA00012438"/>
    </source>
</evidence>
<evidence type="ECO:0000313" key="9">
    <source>
        <dbReference type="Proteomes" id="UP000447545"/>
    </source>
</evidence>
<gene>
    <name evidence="8" type="ORF">F1003_05300</name>
</gene>
<dbReference type="GO" id="GO:0000156">
    <property type="term" value="F:phosphorelay response regulator activity"/>
    <property type="evidence" value="ECO:0007669"/>
    <property type="project" value="TreeGrafter"/>
</dbReference>
<dbReference type="InterPro" id="IPR004358">
    <property type="entry name" value="Sig_transdc_His_kin-like_C"/>
</dbReference>
<keyword evidence="4" id="KW-0418">Kinase</keyword>
<dbReference type="InterPro" id="IPR036890">
    <property type="entry name" value="HATPase_C_sf"/>
</dbReference>
<dbReference type="Proteomes" id="UP000447545">
    <property type="component" value="Unassembled WGS sequence"/>
</dbReference>
<sequence length="619" mass="70604">MQAPKLEKFNLKGQNANILNTLDDHLIISVNDKFGRVIYVNDNFCDLVGASRNLILGEENEILKSHLHTNKVYKNLWKTLKKGDVWKGVLFHKISESRHYWLQTTVYPIKDKKDCITKYLSVYNDITDYYQNQNIDTTVALGEKVEFKNLEKVILSVNKRAKIIRAQSTSLNKDYDELVGSYIYDFIDIAYHDAIKSKIAEVFNEKKSSDFQFARCQDSYNKELYLSDVQPILDKYDEVSYAKITTELKTKNVNILRELNDIQTKYKNILKSHNLGIVVVTDSNGIIKEWNKGAEVAFGYKEDEVIGRCFSMLISKPQIETGVRELLKIKNDVGNVREGDTLEMNALKKDGRAFPVEFAVNGWFCGKEHFLSVFMIDVTERKSLENRLRQKTRDLELFLYRSAHDLKAPLTSAEGLLALIKEENIDSSTAELVDLLSMSLQKGKLLFDNLAFASSISQKKLDVSAINFKKEIEKSIESLSGLDGFDEIGFKINVKQTKRFYSSKELLNSVFQNLIQNAINYKKTLSANYKPLIKINVEQHANTIDIVISDNGLGIRKENQDKVFDLYYRVSNEGVQGTGLGLYIVKCIIEDLNGTISLDSNVANGTTFKITIPNLPKKK</sequence>
<dbReference type="PRINTS" id="PR00344">
    <property type="entry name" value="BCTRLSENSOR"/>
</dbReference>
<dbReference type="SUPFAM" id="SSF55785">
    <property type="entry name" value="PYP-like sensor domain (PAS domain)"/>
    <property type="match status" value="2"/>
</dbReference>
<dbReference type="GO" id="GO:0000155">
    <property type="term" value="F:phosphorelay sensor kinase activity"/>
    <property type="evidence" value="ECO:0007669"/>
    <property type="project" value="InterPro"/>
</dbReference>
<dbReference type="InterPro" id="IPR036097">
    <property type="entry name" value="HisK_dim/P_sf"/>
</dbReference>
<evidence type="ECO:0000259" key="6">
    <source>
        <dbReference type="PROSITE" id="PS50109"/>
    </source>
</evidence>
<keyword evidence="9" id="KW-1185">Reference proteome</keyword>
<evidence type="ECO:0000259" key="7">
    <source>
        <dbReference type="PROSITE" id="PS50112"/>
    </source>
</evidence>
<dbReference type="InterPro" id="IPR050351">
    <property type="entry name" value="BphY/WalK/GraS-like"/>
</dbReference>
<dbReference type="InterPro" id="IPR003594">
    <property type="entry name" value="HATPase_dom"/>
</dbReference>
<keyword evidence="3" id="KW-0808">Transferase</keyword>
<evidence type="ECO:0000256" key="5">
    <source>
        <dbReference type="ARBA" id="ARBA00023136"/>
    </source>
</evidence>
<dbReference type="SMART" id="SM00091">
    <property type="entry name" value="PAS"/>
    <property type="match status" value="2"/>
</dbReference>
<evidence type="ECO:0000256" key="4">
    <source>
        <dbReference type="ARBA" id="ARBA00022777"/>
    </source>
</evidence>
<dbReference type="Gene3D" id="3.30.450.20">
    <property type="entry name" value="PAS domain"/>
    <property type="match status" value="2"/>
</dbReference>
<dbReference type="Gene3D" id="3.30.565.10">
    <property type="entry name" value="Histidine kinase-like ATPase, C-terminal domain"/>
    <property type="match status" value="1"/>
</dbReference>
<comment type="caution">
    <text evidence="8">The sequence shown here is derived from an EMBL/GenBank/DDBJ whole genome shotgun (WGS) entry which is preliminary data.</text>
</comment>
<feature type="domain" description="PAS" evidence="7">
    <location>
        <begin position="262"/>
        <end position="308"/>
    </location>
</feature>
<evidence type="ECO:0000256" key="1">
    <source>
        <dbReference type="ARBA" id="ARBA00000085"/>
    </source>
</evidence>
<dbReference type="CDD" id="cd00075">
    <property type="entry name" value="HATPase"/>
    <property type="match status" value="1"/>
</dbReference>
<dbReference type="RefSeq" id="WP_155088177.1">
    <property type="nucleotide sequence ID" value="NZ_WJYA01000004.1"/>
</dbReference>
<organism evidence="8 9">
    <name type="scientific">Winogradskyella ouciana</name>
    <dbReference type="NCBI Taxonomy" id="2608631"/>
    <lineage>
        <taxon>Bacteria</taxon>
        <taxon>Pseudomonadati</taxon>
        <taxon>Bacteroidota</taxon>
        <taxon>Flavobacteriia</taxon>
        <taxon>Flavobacteriales</taxon>
        <taxon>Flavobacteriaceae</taxon>
        <taxon>Winogradskyella</taxon>
    </lineage>
</organism>